<dbReference type="AlphaFoldDB" id="A0A087VT87"/>
<dbReference type="PROSITE" id="PS50056">
    <property type="entry name" value="TYR_PHOSPHATASE_2"/>
    <property type="match status" value="1"/>
</dbReference>
<gene>
    <name evidence="2" type="ORF">BINDI_0292</name>
</gene>
<dbReference type="EMBL" id="CP006018">
    <property type="protein sequence ID" value="AIC91577.1"/>
    <property type="molecule type" value="Genomic_DNA"/>
</dbReference>
<dbReference type="InterPro" id="IPR026893">
    <property type="entry name" value="Tyr/Ser_Pase_IphP-type"/>
</dbReference>
<name>A0A087VT87_9BIFI</name>
<dbReference type="Gene3D" id="3.90.190.10">
    <property type="entry name" value="Protein tyrosine phosphatase superfamily"/>
    <property type="match status" value="1"/>
</dbReference>
<organism evidence="2 3">
    <name type="scientific">Bifidobacterium [indicum] DSM 20214 = LMG 11587</name>
    <dbReference type="NCBI Taxonomy" id="1341694"/>
    <lineage>
        <taxon>Bacteria</taxon>
        <taxon>Bacillati</taxon>
        <taxon>Actinomycetota</taxon>
        <taxon>Actinomycetes</taxon>
        <taxon>Bifidobacteriales</taxon>
        <taxon>Bifidobacteriaceae</taxon>
        <taxon>Bifidobacterium</taxon>
    </lineage>
</organism>
<dbReference type="HOGENOM" id="CLU_057546_0_0_11"/>
<dbReference type="Pfam" id="PF13350">
    <property type="entry name" value="Y_phosphatase3"/>
    <property type="match status" value="1"/>
</dbReference>
<sequence length="255" mass="27594">MERVGHIDGLYNFRDLGGIRTAGGQVRSGLLYRSEALYGLTAEGRRQVEDSPIGLVLDLRTGDEAKAMPDPVLDGVEDVHIPMLDGAMPIDADRERSLEAGREMDAEAALHQSYLSLVAHNGPDYVQVLHRTANMARQGRGTLIHCSAGKDRTGTSIAFLLDLVGADRDQVVADYASSQANLSGAWKDAMLAMIAQSGVDFPKRLEPMITMTPASLIREILDMIDAQYGSVREYLLGNGADPDDIADLKKALVSE</sequence>
<dbReference type="PROSITE" id="PS00383">
    <property type="entry name" value="TYR_PHOSPHATASE_1"/>
    <property type="match status" value="1"/>
</dbReference>
<feature type="domain" description="Tyrosine specific protein phosphatases" evidence="1">
    <location>
        <begin position="123"/>
        <end position="161"/>
    </location>
</feature>
<reference evidence="2 3" key="1">
    <citation type="journal article" date="2014" name="Appl. Environ. Microbiol.">
        <title>Genomic encyclopedia of type strains of the genus Bifidobacterium.</title>
        <authorList>
            <person name="Milani C."/>
            <person name="Lugli G.A."/>
            <person name="Duranti S."/>
            <person name="Turroni F."/>
            <person name="Bottacini F."/>
            <person name="Mangifesta M."/>
            <person name="Sanchez B."/>
            <person name="Viappiani A."/>
            <person name="Mancabelli L."/>
            <person name="Taminiau B."/>
            <person name="Delcenserie V."/>
            <person name="Barrangou R."/>
            <person name="Margolles A."/>
            <person name="van Sinderen D."/>
            <person name="Ventura M."/>
        </authorList>
    </citation>
    <scope>NUCLEOTIDE SEQUENCE [LARGE SCALE GENOMIC DNA]</scope>
    <source>
        <strain evidence="2 3">LMG 11587</strain>
    </source>
</reference>
<accession>A0A087VT87</accession>
<dbReference type="InterPro" id="IPR000387">
    <property type="entry name" value="Tyr_Pase_dom"/>
</dbReference>
<dbReference type="GO" id="GO:0004725">
    <property type="term" value="F:protein tyrosine phosphatase activity"/>
    <property type="evidence" value="ECO:0007669"/>
    <property type="project" value="UniProtKB-EC"/>
</dbReference>
<dbReference type="SUPFAM" id="SSF52799">
    <property type="entry name" value="(Phosphotyrosine protein) phosphatases II"/>
    <property type="match status" value="1"/>
</dbReference>
<keyword evidence="3" id="KW-1185">Reference proteome</keyword>
<evidence type="ECO:0000313" key="3">
    <source>
        <dbReference type="Proteomes" id="UP000028569"/>
    </source>
</evidence>
<evidence type="ECO:0000259" key="1">
    <source>
        <dbReference type="PROSITE" id="PS50056"/>
    </source>
</evidence>
<proteinExistence type="predicted"/>
<dbReference type="OrthoDB" id="1188001at2"/>
<dbReference type="KEGG" id="bii:BINDI_0292"/>
<dbReference type="InterPro" id="IPR029021">
    <property type="entry name" value="Prot-tyrosine_phosphatase-like"/>
</dbReference>
<dbReference type="RefSeq" id="WP_033491586.1">
    <property type="nucleotide sequence ID" value="NZ_CP006018.1"/>
</dbReference>
<protein>
    <submittedName>
        <fullName evidence="2">Protein tyrosine/serine phosphatase</fullName>
        <ecNumber evidence="2">3.1.3.48</ecNumber>
    </submittedName>
</protein>
<dbReference type="Proteomes" id="UP000028569">
    <property type="component" value="Chromosome"/>
</dbReference>
<dbReference type="InterPro" id="IPR016130">
    <property type="entry name" value="Tyr_Pase_AS"/>
</dbReference>
<keyword evidence="2" id="KW-0378">Hydrolase</keyword>
<dbReference type="EC" id="3.1.3.48" evidence="2"/>
<evidence type="ECO:0000313" key="2">
    <source>
        <dbReference type="EMBL" id="AIC91577.1"/>
    </source>
</evidence>